<evidence type="ECO:0000256" key="6">
    <source>
        <dbReference type="ARBA" id="ARBA00023136"/>
    </source>
</evidence>
<feature type="transmembrane region" description="Helical" evidence="8">
    <location>
        <begin position="12"/>
        <end position="31"/>
    </location>
</feature>
<protein>
    <submittedName>
        <fullName evidence="11">Putative H(+)-transporting two-sector ATPase</fullName>
    </submittedName>
</protein>
<dbReference type="Pfam" id="PF26057">
    <property type="entry name" value="DUF8018"/>
    <property type="match status" value="1"/>
</dbReference>
<dbReference type="GO" id="GO:0031966">
    <property type="term" value="C:mitochondrial membrane"/>
    <property type="evidence" value="ECO:0007669"/>
    <property type="project" value="UniProtKB-SubCell"/>
</dbReference>
<evidence type="ECO:0000256" key="7">
    <source>
        <dbReference type="ARBA" id="ARBA00023310"/>
    </source>
</evidence>
<evidence type="ECO:0000256" key="1">
    <source>
        <dbReference type="ARBA" id="ARBA00004325"/>
    </source>
</evidence>
<gene>
    <name evidence="11" type="ORF">Lalb_Chr00c24g0406881</name>
</gene>
<dbReference type="EMBL" id="WOCE01000049">
    <property type="protein sequence ID" value="KAE9584288.1"/>
    <property type="molecule type" value="Genomic_DNA"/>
</dbReference>
<keyword evidence="6 8" id="KW-0472">Membrane</keyword>
<comment type="similarity">
    <text evidence="2">Belongs to the ATPase protein YMF19 family.</text>
</comment>
<dbReference type="PANTHER" id="PTHR35289">
    <property type="entry name" value="TRANSMEMBRANE PROTEIN"/>
    <property type="match status" value="1"/>
</dbReference>
<keyword evidence="4 8" id="KW-1133">Transmembrane helix</keyword>
<keyword evidence="5 11" id="KW-0496">Mitochondrion</keyword>
<evidence type="ECO:0000259" key="10">
    <source>
        <dbReference type="Pfam" id="PF26057"/>
    </source>
</evidence>
<dbReference type="AlphaFoldDB" id="A0A6A4NCC5"/>
<evidence type="ECO:0000313" key="12">
    <source>
        <dbReference type="Proteomes" id="UP000447434"/>
    </source>
</evidence>
<feature type="domain" description="ATP synthase YMF19-like N-terminal" evidence="9">
    <location>
        <begin position="2"/>
        <end position="52"/>
    </location>
</feature>
<evidence type="ECO:0000256" key="3">
    <source>
        <dbReference type="ARBA" id="ARBA00022692"/>
    </source>
</evidence>
<dbReference type="Proteomes" id="UP000447434">
    <property type="component" value="Unassembled WGS sequence"/>
</dbReference>
<accession>A0A6A4NCC5</accession>
<keyword evidence="3 8" id="KW-0812">Transmembrane</keyword>
<dbReference type="Pfam" id="PF02326">
    <property type="entry name" value="YMF19"/>
    <property type="match status" value="1"/>
</dbReference>
<dbReference type="InterPro" id="IPR003319">
    <property type="entry name" value="YMF19-like_N"/>
</dbReference>
<evidence type="ECO:0000256" key="4">
    <source>
        <dbReference type="ARBA" id="ARBA00022989"/>
    </source>
</evidence>
<dbReference type="OrthoDB" id="1696596at2759"/>
<comment type="caution">
    <text evidence="11">The sequence shown here is derived from an EMBL/GenBank/DDBJ whole genome shotgun (WGS) entry which is preliminary data.</text>
</comment>
<dbReference type="InterPro" id="IPR052694">
    <property type="entry name" value="Mt_uS3-like"/>
</dbReference>
<keyword evidence="7" id="KW-0066">ATP synthesis</keyword>
<sequence>MPQLDKFTYFTQFFWFCLFLFTFYILVRFFPFDFKIKIFCLYLTRPKLQRALSLWLYNNFTSFVLLHSLCYVLPFDPVWVDGPAGSCYVNKFRHGLRESAARGKGMPVPPANPVAPGEADIRPVVAYPYQEDEMIGGQSVLDIRTRLLRSKAQPSAEEINLAHINAQDRFEVKVDIIQQMAVLDSEPSGDWFFRDGE</sequence>
<reference evidence="12" key="1">
    <citation type="journal article" date="2020" name="Nat. Commun.">
        <title>Genome sequence of the cluster root forming white lupin.</title>
        <authorList>
            <person name="Hufnagel B."/>
            <person name="Marques A."/>
            <person name="Soriano A."/>
            <person name="Marques L."/>
            <person name="Divol F."/>
            <person name="Doumas P."/>
            <person name="Sallet E."/>
            <person name="Mancinotti D."/>
            <person name="Carrere S."/>
            <person name="Marande W."/>
            <person name="Arribat S."/>
            <person name="Keller J."/>
            <person name="Huneau C."/>
            <person name="Blein T."/>
            <person name="Aime D."/>
            <person name="Laguerre M."/>
            <person name="Taylor J."/>
            <person name="Schubert V."/>
            <person name="Nelson M."/>
            <person name="Geu-Flores F."/>
            <person name="Crespi M."/>
            <person name="Gallardo-Guerrero K."/>
            <person name="Delaux P.-M."/>
            <person name="Salse J."/>
            <person name="Berges H."/>
            <person name="Guyot R."/>
            <person name="Gouzy J."/>
            <person name="Peret B."/>
        </authorList>
    </citation>
    <scope>NUCLEOTIDE SEQUENCE [LARGE SCALE GENOMIC DNA]</scope>
    <source>
        <strain evidence="12">cv. Amiga</strain>
    </source>
</reference>
<evidence type="ECO:0000259" key="9">
    <source>
        <dbReference type="Pfam" id="PF02326"/>
    </source>
</evidence>
<feature type="domain" description="DUF8018" evidence="10">
    <location>
        <begin position="132"/>
        <end position="194"/>
    </location>
</feature>
<dbReference type="PANTHER" id="PTHR35289:SF1">
    <property type="entry name" value="ATP SYNTHASE 9 MITOCHONDRIAL-RELATED"/>
    <property type="match status" value="1"/>
</dbReference>
<evidence type="ECO:0000256" key="2">
    <source>
        <dbReference type="ARBA" id="ARBA00010946"/>
    </source>
</evidence>
<evidence type="ECO:0000256" key="8">
    <source>
        <dbReference type="SAM" id="Phobius"/>
    </source>
</evidence>
<dbReference type="GO" id="GO:0006754">
    <property type="term" value="P:ATP biosynthetic process"/>
    <property type="evidence" value="ECO:0007669"/>
    <property type="project" value="UniProtKB-KW"/>
</dbReference>
<comment type="subcellular location">
    <subcellularLocation>
        <location evidence="1">Mitochondrion membrane</location>
    </subcellularLocation>
</comment>
<evidence type="ECO:0000313" key="11">
    <source>
        <dbReference type="EMBL" id="KAE9584288.1"/>
    </source>
</evidence>
<evidence type="ECO:0000256" key="5">
    <source>
        <dbReference type="ARBA" id="ARBA00023128"/>
    </source>
</evidence>
<name>A0A6A4NCC5_LUPAL</name>
<proteinExistence type="inferred from homology"/>
<keyword evidence="12" id="KW-1185">Reference proteome</keyword>
<organism evidence="11 12">
    <name type="scientific">Lupinus albus</name>
    <name type="common">White lupine</name>
    <name type="synonym">Lupinus termis</name>
    <dbReference type="NCBI Taxonomy" id="3870"/>
    <lineage>
        <taxon>Eukaryota</taxon>
        <taxon>Viridiplantae</taxon>
        <taxon>Streptophyta</taxon>
        <taxon>Embryophyta</taxon>
        <taxon>Tracheophyta</taxon>
        <taxon>Spermatophyta</taxon>
        <taxon>Magnoliopsida</taxon>
        <taxon>eudicotyledons</taxon>
        <taxon>Gunneridae</taxon>
        <taxon>Pentapetalae</taxon>
        <taxon>rosids</taxon>
        <taxon>fabids</taxon>
        <taxon>Fabales</taxon>
        <taxon>Fabaceae</taxon>
        <taxon>Papilionoideae</taxon>
        <taxon>50 kb inversion clade</taxon>
        <taxon>genistoids sensu lato</taxon>
        <taxon>core genistoids</taxon>
        <taxon>Genisteae</taxon>
        <taxon>Lupinus</taxon>
    </lineage>
</organism>
<dbReference type="InterPro" id="IPR058331">
    <property type="entry name" value="DUF8018"/>
</dbReference>
<feature type="transmembrane region" description="Helical" evidence="8">
    <location>
        <begin position="52"/>
        <end position="74"/>
    </location>
</feature>
<geneLocation type="mitochondrion" evidence="11"/>